<reference evidence="3 4" key="1">
    <citation type="submission" date="2021-08" db="EMBL/GenBank/DDBJ databases">
        <authorList>
            <person name="Tuo L."/>
        </authorList>
    </citation>
    <scope>NUCLEOTIDE SEQUENCE [LARGE SCALE GENOMIC DNA]</scope>
    <source>
        <strain evidence="3 4">JCM 31229</strain>
    </source>
</reference>
<evidence type="ECO:0000313" key="4">
    <source>
        <dbReference type="Proteomes" id="UP000706039"/>
    </source>
</evidence>
<evidence type="ECO:0000256" key="2">
    <source>
        <dbReference type="SAM" id="SignalP"/>
    </source>
</evidence>
<sequence length="306" mass="32450">MLKSFVAFGLVAAAPALFAAPPAPTEGAAANAAGARFKALLESLHPVDGQIRIPQAQAALALGKDYYFLPADEAKRVLTEGWGNPPSSVTDVLGMVFPAGKTFVDAPWGAVVTFEKTGYVSDSDAQTADYDAVLTQSRENEEALNEERRKAGFGGQHLVGWAQPPSYDGAQHALIWAREIKFDGETDNMLNYDVRLLGRRGVLSLNMVAGMLQLAQVRTAAASFGKAATFESGARYADFDESVDEKAEYGLAGLVAAGVGVAAAKKLGLLGLLLAFGKKFIVLIVAAIGGLVSWFRRRRNGDEAEI</sequence>
<keyword evidence="2" id="KW-0732">Signal</keyword>
<evidence type="ECO:0000313" key="3">
    <source>
        <dbReference type="EMBL" id="MBY8825799.1"/>
    </source>
</evidence>
<feature type="transmembrane region" description="Helical" evidence="1">
    <location>
        <begin position="269"/>
        <end position="295"/>
    </location>
</feature>
<organism evidence="3 4">
    <name type="scientific">Sphingomonas colocasiae</name>
    <dbReference type="NCBI Taxonomy" id="1848973"/>
    <lineage>
        <taxon>Bacteria</taxon>
        <taxon>Pseudomonadati</taxon>
        <taxon>Pseudomonadota</taxon>
        <taxon>Alphaproteobacteria</taxon>
        <taxon>Sphingomonadales</taxon>
        <taxon>Sphingomonadaceae</taxon>
        <taxon>Sphingomonas</taxon>
    </lineage>
</organism>
<gene>
    <name evidence="3" type="ORF">K7G82_26085</name>
</gene>
<dbReference type="EMBL" id="JAINVV010000013">
    <property type="protein sequence ID" value="MBY8825799.1"/>
    <property type="molecule type" value="Genomic_DNA"/>
</dbReference>
<dbReference type="InterPro" id="IPR018682">
    <property type="entry name" value="DUF2167_membr"/>
</dbReference>
<keyword evidence="1" id="KW-1133">Transmembrane helix</keyword>
<proteinExistence type="predicted"/>
<keyword evidence="1" id="KW-0812">Transmembrane</keyword>
<protein>
    <submittedName>
        <fullName evidence="3">DUF2167 domain-containing protein</fullName>
    </submittedName>
</protein>
<keyword evidence="4" id="KW-1185">Reference proteome</keyword>
<evidence type="ECO:0000256" key="1">
    <source>
        <dbReference type="SAM" id="Phobius"/>
    </source>
</evidence>
<keyword evidence="1" id="KW-0472">Membrane</keyword>
<accession>A0ABS7PXU3</accession>
<feature type="chain" id="PRO_5046072595" evidence="2">
    <location>
        <begin position="20"/>
        <end position="306"/>
    </location>
</feature>
<name>A0ABS7PXU3_9SPHN</name>
<dbReference type="Proteomes" id="UP000706039">
    <property type="component" value="Unassembled WGS sequence"/>
</dbReference>
<dbReference type="Pfam" id="PF09935">
    <property type="entry name" value="DUF2167"/>
    <property type="match status" value="1"/>
</dbReference>
<feature type="signal peptide" evidence="2">
    <location>
        <begin position="1"/>
        <end position="19"/>
    </location>
</feature>
<comment type="caution">
    <text evidence="3">The sequence shown here is derived from an EMBL/GenBank/DDBJ whole genome shotgun (WGS) entry which is preliminary data.</text>
</comment>
<dbReference type="RefSeq" id="WP_222992895.1">
    <property type="nucleotide sequence ID" value="NZ_JAINVV010000013.1"/>
</dbReference>